<dbReference type="Gene3D" id="3.40.190.100">
    <property type="entry name" value="Glycine betaine-binding periplasmic protein, domain 2"/>
    <property type="match status" value="1"/>
</dbReference>
<evidence type="ECO:0000259" key="2">
    <source>
        <dbReference type="Pfam" id="PF04069"/>
    </source>
</evidence>
<dbReference type="RefSeq" id="WP_253243678.1">
    <property type="nucleotide sequence ID" value="NZ_JAMYJR010000062.1"/>
</dbReference>
<feature type="signal peptide" evidence="1">
    <location>
        <begin position="1"/>
        <end position="20"/>
    </location>
</feature>
<comment type="caution">
    <text evidence="3">The sequence shown here is derived from an EMBL/GenBank/DDBJ whole genome shotgun (WGS) entry which is preliminary data.</text>
</comment>
<dbReference type="SUPFAM" id="SSF53850">
    <property type="entry name" value="Periplasmic binding protein-like II"/>
    <property type="match status" value="1"/>
</dbReference>
<accession>A0ABT1E3F3</accession>
<dbReference type="Proteomes" id="UP001523369">
    <property type="component" value="Unassembled WGS sequence"/>
</dbReference>
<proteinExistence type="predicted"/>
<dbReference type="Pfam" id="PF04069">
    <property type="entry name" value="OpuAC"/>
    <property type="match status" value="1"/>
</dbReference>
<dbReference type="PROSITE" id="PS51257">
    <property type="entry name" value="PROKAR_LIPOPROTEIN"/>
    <property type="match status" value="1"/>
</dbReference>
<keyword evidence="4" id="KW-1185">Reference proteome</keyword>
<name>A0ABT1E3F3_9ACTN</name>
<dbReference type="CDD" id="cd13640">
    <property type="entry name" value="PBP2_ChoX"/>
    <property type="match status" value="1"/>
</dbReference>
<protein>
    <submittedName>
        <fullName evidence="3">ABC transporter substrate-binding protein</fullName>
    </submittedName>
</protein>
<dbReference type="Gene3D" id="3.40.190.10">
    <property type="entry name" value="Periplasmic binding protein-like II"/>
    <property type="match status" value="1"/>
</dbReference>
<dbReference type="EMBL" id="JAMYJR010000062">
    <property type="protein sequence ID" value="MCO8277668.1"/>
    <property type="molecule type" value="Genomic_DNA"/>
</dbReference>
<evidence type="ECO:0000313" key="4">
    <source>
        <dbReference type="Proteomes" id="UP001523369"/>
    </source>
</evidence>
<feature type="domain" description="ABC-type glycine betaine transport system substrate-binding" evidence="2">
    <location>
        <begin position="42"/>
        <end position="288"/>
    </location>
</feature>
<feature type="chain" id="PRO_5045405675" evidence="1">
    <location>
        <begin position="21"/>
        <end position="316"/>
    </location>
</feature>
<dbReference type="InterPro" id="IPR017783">
    <property type="entry name" value="ABC_choline_sub-bd"/>
</dbReference>
<dbReference type="InterPro" id="IPR007210">
    <property type="entry name" value="ABC_Gly_betaine_transp_sub-bd"/>
</dbReference>
<evidence type="ECO:0000256" key="1">
    <source>
        <dbReference type="SAM" id="SignalP"/>
    </source>
</evidence>
<keyword evidence="1" id="KW-0732">Signal</keyword>
<gene>
    <name evidence="3" type="ORF">M1L60_44535</name>
</gene>
<organism evidence="3 4">
    <name type="scientific">Paractinoplanes aksuensis</name>
    <dbReference type="NCBI Taxonomy" id="2939490"/>
    <lineage>
        <taxon>Bacteria</taxon>
        <taxon>Bacillati</taxon>
        <taxon>Actinomycetota</taxon>
        <taxon>Actinomycetes</taxon>
        <taxon>Micromonosporales</taxon>
        <taxon>Micromonosporaceae</taxon>
        <taxon>Paractinoplanes</taxon>
    </lineage>
</organism>
<reference evidence="3 4" key="1">
    <citation type="submission" date="2022-06" db="EMBL/GenBank/DDBJ databases">
        <title>New Species of the Genus Actinoplanes, ActinopZanes ferrugineus.</title>
        <authorList>
            <person name="Ding P."/>
        </authorList>
    </citation>
    <scope>NUCLEOTIDE SEQUENCE [LARGE SCALE GENOMIC DNA]</scope>
    <source>
        <strain evidence="3 4">TRM88003</strain>
    </source>
</reference>
<sequence>MWKKAIAAMTAALLLGGAAGCSGETGDDFAGTTEGEHVARFVQQPWADLVVETRIAMQILDRLGYRTSTQEVSVPLAAEALSTGQADAYLGNWWPSQKETFQPILDDGRAEVTGTILTGTEYAPAVPGYVTEQLGIKSLADLDAHGDKFGREILGIEPGAPGNATIQHAIKDDAYGLGDWKLTPSSTEAMLAEVDRRAAKKQPVAFLGWSPHWMTIEWKLTFLDDPDNVWPGAGQIRVLTRAGLAGDDANLKTFLSQITVDTATASRWIDQVDKDKQKPEEIASAWIADNPDTVRAWLNGVKTTSGDPAADAVLQS</sequence>
<evidence type="ECO:0000313" key="3">
    <source>
        <dbReference type="EMBL" id="MCO8277668.1"/>
    </source>
</evidence>